<gene>
    <name evidence="1" type="ORF">BPSY_0311</name>
</gene>
<reference evidence="1 2" key="1">
    <citation type="submission" date="2014-03" db="EMBL/GenBank/DDBJ databases">
        <title>Genomics of Bifidobacteria.</title>
        <authorList>
            <person name="Ventura M."/>
            <person name="Milani C."/>
            <person name="Lugli G.A."/>
        </authorList>
    </citation>
    <scope>NUCLEOTIDE SEQUENCE [LARGE SCALE GENOMIC DNA]</scope>
    <source>
        <strain evidence="1 2">LMG 21775</strain>
    </source>
</reference>
<dbReference type="InterPro" id="IPR036388">
    <property type="entry name" value="WH-like_DNA-bd_sf"/>
</dbReference>
<protein>
    <recommendedName>
        <fullName evidence="3">Transposase</fullName>
    </recommendedName>
</protein>
<name>A0A087CIW8_9BIFI</name>
<proteinExistence type="predicted"/>
<evidence type="ECO:0008006" key="3">
    <source>
        <dbReference type="Google" id="ProtNLM"/>
    </source>
</evidence>
<accession>A0A087CIW8</accession>
<dbReference type="Gene3D" id="1.10.10.10">
    <property type="entry name" value="Winged helix-like DNA-binding domain superfamily/Winged helix DNA-binding domain"/>
    <property type="match status" value="1"/>
</dbReference>
<organism evidence="1 2">
    <name type="scientific">Bifidobacterium psychraerophilum</name>
    <dbReference type="NCBI Taxonomy" id="218140"/>
    <lineage>
        <taxon>Bacteria</taxon>
        <taxon>Bacillati</taxon>
        <taxon>Actinomycetota</taxon>
        <taxon>Actinomycetes</taxon>
        <taxon>Bifidobacteriales</taxon>
        <taxon>Bifidobacteriaceae</taxon>
        <taxon>Bifidobacterium</taxon>
    </lineage>
</organism>
<dbReference type="STRING" id="218140.BPSY_0311"/>
<dbReference type="EMBL" id="JGZI01000007">
    <property type="protein sequence ID" value="KFI83218.1"/>
    <property type="molecule type" value="Genomic_DNA"/>
</dbReference>
<keyword evidence="2" id="KW-1185">Reference proteome</keyword>
<dbReference type="AlphaFoldDB" id="A0A087CIW8"/>
<comment type="caution">
    <text evidence="1">The sequence shown here is derived from an EMBL/GenBank/DDBJ whole genome shotgun (WGS) entry which is preliminary data.</text>
</comment>
<sequence>MPRAYQPKFLHRAVQMLGKASPASETEFEAIRHVASNPGVSQKTLRT</sequence>
<evidence type="ECO:0000313" key="2">
    <source>
        <dbReference type="Proteomes" id="UP000029050"/>
    </source>
</evidence>
<dbReference type="Proteomes" id="UP000029050">
    <property type="component" value="Unassembled WGS sequence"/>
</dbReference>
<evidence type="ECO:0000313" key="1">
    <source>
        <dbReference type="EMBL" id="KFI83218.1"/>
    </source>
</evidence>